<dbReference type="PRINTS" id="PR00081">
    <property type="entry name" value="GDHRDH"/>
</dbReference>
<reference evidence="5" key="1">
    <citation type="submission" date="2020-06" db="EMBL/GenBank/DDBJ databases">
        <title>A chromosome-scale genome assembly of Talaromyces rugulosus W13939.</title>
        <authorList>
            <person name="Wang B."/>
            <person name="Guo L."/>
            <person name="Ye K."/>
            <person name="Wang L."/>
        </authorList>
    </citation>
    <scope>NUCLEOTIDE SEQUENCE [LARGE SCALE GENOMIC DNA]</scope>
    <source>
        <strain evidence="5">W13939</strain>
    </source>
</reference>
<dbReference type="KEGG" id="trg:TRUGW13939_04966"/>
<protein>
    <recommendedName>
        <fullName evidence="6">Ketoreductase (KR) domain-containing protein</fullName>
    </recommendedName>
</protein>
<evidence type="ECO:0000313" key="4">
    <source>
        <dbReference type="EMBL" id="QKX57846.1"/>
    </source>
</evidence>
<dbReference type="PROSITE" id="PS00061">
    <property type="entry name" value="ADH_SHORT"/>
    <property type="match status" value="1"/>
</dbReference>
<accession>A0A7H8QVK2</accession>
<dbReference type="SUPFAM" id="SSF51735">
    <property type="entry name" value="NAD(P)-binding Rossmann-fold domains"/>
    <property type="match status" value="1"/>
</dbReference>
<dbReference type="PANTHER" id="PTHR42760">
    <property type="entry name" value="SHORT-CHAIN DEHYDROGENASES/REDUCTASES FAMILY MEMBER"/>
    <property type="match status" value="1"/>
</dbReference>
<dbReference type="GeneID" id="55992464"/>
<evidence type="ECO:0000256" key="2">
    <source>
        <dbReference type="ARBA" id="ARBA00022857"/>
    </source>
</evidence>
<dbReference type="Gene3D" id="3.40.50.720">
    <property type="entry name" value="NAD(P)-binding Rossmann-like Domain"/>
    <property type="match status" value="1"/>
</dbReference>
<dbReference type="Pfam" id="PF13561">
    <property type="entry name" value="adh_short_C2"/>
    <property type="match status" value="1"/>
</dbReference>
<dbReference type="PANTHER" id="PTHR42760:SF115">
    <property type="entry name" value="3-OXOACYL-[ACYL-CARRIER-PROTEIN] REDUCTASE FABG"/>
    <property type="match status" value="1"/>
</dbReference>
<dbReference type="InterPro" id="IPR036291">
    <property type="entry name" value="NAD(P)-bd_dom_sf"/>
</dbReference>
<dbReference type="AlphaFoldDB" id="A0A7H8QVK2"/>
<dbReference type="PRINTS" id="PR00080">
    <property type="entry name" value="SDRFAMILY"/>
</dbReference>
<dbReference type="EMBL" id="CP055900">
    <property type="protein sequence ID" value="QKX57846.1"/>
    <property type="molecule type" value="Genomic_DNA"/>
</dbReference>
<evidence type="ECO:0000256" key="1">
    <source>
        <dbReference type="ARBA" id="ARBA00006484"/>
    </source>
</evidence>
<name>A0A7H8QVK2_TALRU</name>
<organism evidence="4 5">
    <name type="scientific">Talaromyces rugulosus</name>
    <name type="common">Penicillium rugulosum</name>
    <dbReference type="NCBI Taxonomy" id="121627"/>
    <lineage>
        <taxon>Eukaryota</taxon>
        <taxon>Fungi</taxon>
        <taxon>Dikarya</taxon>
        <taxon>Ascomycota</taxon>
        <taxon>Pezizomycotina</taxon>
        <taxon>Eurotiomycetes</taxon>
        <taxon>Eurotiomycetidae</taxon>
        <taxon>Eurotiales</taxon>
        <taxon>Trichocomaceae</taxon>
        <taxon>Talaromyces</taxon>
        <taxon>Talaromyces sect. Islandici</taxon>
    </lineage>
</organism>
<dbReference type="FunFam" id="3.40.50.720:FF:000084">
    <property type="entry name" value="Short-chain dehydrogenase reductase"/>
    <property type="match status" value="1"/>
</dbReference>
<dbReference type="GO" id="GO:0016616">
    <property type="term" value="F:oxidoreductase activity, acting on the CH-OH group of donors, NAD or NADP as acceptor"/>
    <property type="evidence" value="ECO:0007669"/>
    <property type="project" value="TreeGrafter"/>
</dbReference>
<keyword evidence="3" id="KW-0560">Oxidoreductase</keyword>
<sequence>MTSGILNLFRLNDKRALITGANGGIGGAMAVALAEAGASIVILQIPGDTNTSTKDELIALSAEFSVYDCDLTSVSNIRETVKKIIDEDGIPIDILINCAGVSGHKPILDVDDTFREKVFNVNMTANYVITQEVGRRMIERGKGGKILNVSSLAGMLATKNISAYAGTKGAVNQFTSAFANEWAEHNIQVNCLCPGYILTSLTRGYFENEPGFKDYIMSRTPMGRWGTPEDFRGITLFFCSKASDYITGVRMPIDGGLHGR</sequence>
<gene>
    <name evidence="4" type="ORF">TRUGW13939_04966</name>
</gene>
<dbReference type="OrthoDB" id="37659at2759"/>
<dbReference type="InterPro" id="IPR002347">
    <property type="entry name" value="SDR_fam"/>
</dbReference>
<evidence type="ECO:0000313" key="5">
    <source>
        <dbReference type="Proteomes" id="UP000509510"/>
    </source>
</evidence>
<evidence type="ECO:0000256" key="3">
    <source>
        <dbReference type="ARBA" id="ARBA00023002"/>
    </source>
</evidence>
<dbReference type="InterPro" id="IPR020904">
    <property type="entry name" value="Sc_DH/Rdtase_CS"/>
</dbReference>
<dbReference type="RefSeq" id="XP_035344024.1">
    <property type="nucleotide sequence ID" value="XM_035488131.1"/>
</dbReference>
<evidence type="ECO:0008006" key="6">
    <source>
        <dbReference type="Google" id="ProtNLM"/>
    </source>
</evidence>
<dbReference type="Proteomes" id="UP000509510">
    <property type="component" value="Chromosome III"/>
</dbReference>
<proteinExistence type="inferred from homology"/>
<keyword evidence="2" id="KW-0521">NADP</keyword>
<comment type="similarity">
    <text evidence="1">Belongs to the short-chain dehydrogenases/reductases (SDR) family.</text>
</comment>
<keyword evidence="5" id="KW-1185">Reference proteome</keyword>